<evidence type="ECO:0000313" key="2">
    <source>
        <dbReference type="Proteomes" id="UP001595906"/>
    </source>
</evidence>
<organism evidence="1 2">
    <name type="scientific">Parasediminibacterium paludis</name>
    <dbReference type="NCBI Taxonomy" id="908966"/>
    <lineage>
        <taxon>Bacteria</taxon>
        <taxon>Pseudomonadati</taxon>
        <taxon>Bacteroidota</taxon>
        <taxon>Chitinophagia</taxon>
        <taxon>Chitinophagales</taxon>
        <taxon>Chitinophagaceae</taxon>
        <taxon>Parasediminibacterium</taxon>
    </lineage>
</organism>
<evidence type="ECO:0008006" key="3">
    <source>
        <dbReference type="Google" id="ProtNLM"/>
    </source>
</evidence>
<evidence type="ECO:0000313" key="1">
    <source>
        <dbReference type="EMBL" id="MFC4231059.1"/>
    </source>
</evidence>
<name>A0ABV8PVJ9_9BACT</name>
<dbReference type="EMBL" id="JBHSDC010000003">
    <property type="protein sequence ID" value="MFC4231059.1"/>
    <property type="molecule type" value="Genomic_DNA"/>
</dbReference>
<protein>
    <recommendedName>
        <fullName evidence="3">DUF393 domain-containing protein</fullName>
    </recommendedName>
</protein>
<dbReference type="Proteomes" id="UP001595906">
    <property type="component" value="Unassembled WGS sequence"/>
</dbReference>
<keyword evidence="2" id="KW-1185">Reference proteome</keyword>
<gene>
    <name evidence="1" type="ORF">ACFOW1_04100</name>
</gene>
<comment type="caution">
    <text evidence="1">The sequence shown here is derived from an EMBL/GenBank/DDBJ whole genome shotgun (WGS) entry which is preliminary data.</text>
</comment>
<sequence length="60" mass="6876">MKNHAKVMVYDDNCPLCNAYTSAFVKMGLLEANGRKAFSQVSDSIMCKLDTHKVKMKYHY</sequence>
<accession>A0ABV8PVJ9</accession>
<dbReference type="RefSeq" id="WP_379012446.1">
    <property type="nucleotide sequence ID" value="NZ_JBHSDC010000003.1"/>
</dbReference>
<proteinExistence type="predicted"/>
<reference evidence="2" key="1">
    <citation type="journal article" date="2019" name="Int. J. Syst. Evol. Microbiol.">
        <title>The Global Catalogue of Microorganisms (GCM) 10K type strain sequencing project: providing services to taxonomists for standard genome sequencing and annotation.</title>
        <authorList>
            <consortium name="The Broad Institute Genomics Platform"/>
            <consortium name="The Broad Institute Genome Sequencing Center for Infectious Disease"/>
            <person name="Wu L."/>
            <person name="Ma J."/>
        </authorList>
    </citation>
    <scope>NUCLEOTIDE SEQUENCE [LARGE SCALE GENOMIC DNA]</scope>
    <source>
        <strain evidence="2">CECT 8010</strain>
    </source>
</reference>